<dbReference type="OrthoDB" id="9782003at2"/>
<feature type="compositionally biased region" description="Basic and acidic residues" evidence="1">
    <location>
        <begin position="64"/>
        <end position="77"/>
    </location>
</feature>
<name>A0A4R4ML86_9ACTN</name>
<evidence type="ECO:0000313" key="2">
    <source>
        <dbReference type="EMBL" id="TDB96644.1"/>
    </source>
</evidence>
<accession>A0A4R4ML86</accession>
<dbReference type="AlphaFoldDB" id="A0A4R4ML86"/>
<evidence type="ECO:0000313" key="3">
    <source>
        <dbReference type="Proteomes" id="UP000295157"/>
    </source>
</evidence>
<proteinExistence type="predicted"/>
<dbReference type="Proteomes" id="UP000295157">
    <property type="component" value="Unassembled WGS sequence"/>
</dbReference>
<reference evidence="2 3" key="1">
    <citation type="submission" date="2019-02" db="EMBL/GenBank/DDBJ databases">
        <title>Draft genome sequences of novel Actinobacteria.</title>
        <authorList>
            <person name="Sahin N."/>
            <person name="Ay H."/>
            <person name="Saygin H."/>
        </authorList>
    </citation>
    <scope>NUCLEOTIDE SEQUENCE [LARGE SCALE GENOMIC DNA]</scope>
    <source>
        <strain evidence="2 3">KC201</strain>
    </source>
</reference>
<gene>
    <name evidence="2" type="ORF">E1267_40735</name>
</gene>
<dbReference type="RefSeq" id="WP_132341175.1">
    <property type="nucleotide sequence ID" value="NZ_SMJZ01000285.1"/>
</dbReference>
<organism evidence="2 3">
    <name type="scientific">Nonomuraea longispora</name>
    <dbReference type="NCBI Taxonomy" id="1848320"/>
    <lineage>
        <taxon>Bacteria</taxon>
        <taxon>Bacillati</taxon>
        <taxon>Actinomycetota</taxon>
        <taxon>Actinomycetes</taxon>
        <taxon>Streptosporangiales</taxon>
        <taxon>Streptosporangiaceae</taxon>
        <taxon>Nonomuraea</taxon>
    </lineage>
</organism>
<sequence>MSSCAAGRVPAGGGTGSSPGCETCAPAFTPSLATDIGMLPPRVGGDPAKVRSTATGPFQGLIEPAREGALEEVRPGD</sequence>
<dbReference type="EMBL" id="SMJZ01000285">
    <property type="protein sequence ID" value="TDB96644.1"/>
    <property type="molecule type" value="Genomic_DNA"/>
</dbReference>
<keyword evidence="3" id="KW-1185">Reference proteome</keyword>
<comment type="caution">
    <text evidence="2">The sequence shown here is derived from an EMBL/GenBank/DDBJ whole genome shotgun (WGS) entry which is preliminary data.</text>
</comment>
<feature type="region of interest" description="Disordered" evidence="1">
    <location>
        <begin position="54"/>
        <end position="77"/>
    </location>
</feature>
<protein>
    <submittedName>
        <fullName evidence="2">Uncharacterized protein</fullName>
    </submittedName>
</protein>
<feature type="region of interest" description="Disordered" evidence="1">
    <location>
        <begin position="1"/>
        <end position="22"/>
    </location>
</feature>
<evidence type="ECO:0000256" key="1">
    <source>
        <dbReference type="SAM" id="MobiDB-lite"/>
    </source>
</evidence>